<feature type="transmembrane region" description="Helical" evidence="6">
    <location>
        <begin position="164"/>
        <end position="183"/>
    </location>
</feature>
<feature type="transmembrane region" description="Helical" evidence="6">
    <location>
        <begin position="559"/>
        <end position="578"/>
    </location>
</feature>
<feature type="transmembrane region" description="Helical" evidence="6">
    <location>
        <begin position="220"/>
        <end position="245"/>
    </location>
</feature>
<feature type="region of interest" description="Disordered" evidence="5">
    <location>
        <begin position="1"/>
        <end position="52"/>
    </location>
</feature>
<dbReference type="Proteomes" id="UP000064844">
    <property type="component" value="Chromosome"/>
</dbReference>
<feature type="transmembrane region" description="Helical" evidence="6">
    <location>
        <begin position="137"/>
        <end position="157"/>
    </location>
</feature>
<feature type="transmembrane region" description="Helical" evidence="6">
    <location>
        <begin position="366"/>
        <end position="391"/>
    </location>
</feature>
<keyword evidence="3 6" id="KW-1133">Transmembrane helix</keyword>
<keyword evidence="2 6" id="KW-0812">Transmembrane</keyword>
<accession>A0A0S2W7U8</accession>
<evidence type="ECO:0000256" key="5">
    <source>
        <dbReference type="SAM" id="MobiDB-lite"/>
    </source>
</evidence>
<proteinExistence type="predicted"/>
<organism evidence="8 9">
    <name type="scientific">Intestinimonas butyriciproducens</name>
    <dbReference type="NCBI Taxonomy" id="1297617"/>
    <lineage>
        <taxon>Bacteria</taxon>
        <taxon>Bacillati</taxon>
        <taxon>Bacillota</taxon>
        <taxon>Clostridia</taxon>
        <taxon>Eubacteriales</taxon>
        <taxon>Intestinimonas</taxon>
    </lineage>
</organism>
<dbReference type="PANTHER" id="PTHR37422">
    <property type="entry name" value="TEICHURONIC ACID BIOSYNTHESIS PROTEIN TUAE"/>
    <property type="match status" value="1"/>
</dbReference>
<feature type="transmembrane region" description="Helical" evidence="6">
    <location>
        <begin position="325"/>
        <end position="345"/>
    </location>
</feature>
<evidence type="ECO:0000256" key="2">
    <source>
        <dbReference type="ARBA" id="ARBA00022692"/>
    </source>
</evidence>
<feature type="domain" description="O-antigen ligase-related" evidence="7">
    <location>
        <begin position="500"/>
        <end position="568"/>
    </location>
</feature>
<feature type="transmembrane region" description="Helical" evidence="6">
    <location>
        <begin position="62"/>
        <end position="79"/>
    </location>
</feature>
<feature type="transmembrane region" description="Helical" evidence="6">
    <location>
        <begin position="590"/>
        <end position="607"/>
    </location>
</feature>
<evidence type="ECO:0000256" key="1">
    <source>
        <dbReference type="ARBA" id="ARBA00004141"/>
    </source>
</evidence>
<feature type="transmembrane region" description="Helical" evidence="6">
    <location>
        <begin position="111"/>
        <end position="131"/>
    </location>
</feature>
<reference evidence="9" key="2">
    <citation type="submission" date="2015-04" db="EMBL/GenBank/DDBJ databases">
        <title>A butyrogenic pathway from the amino acid lysine in a human gut commensal.</title>
        <authorList>
            <person name="de Vos W.M."/>
            <person name="Bui N.T.P."/>
            <person name="Plugge C.M."/>
            <person name="Ritari J."/>
        </authorList>
    </citation>
    <scope>NUCLEOTIDE SEQUENCE [LARGE SCALE GENOMIC DNA]</scope>
    <source>
        <strain evidence="9">AF211</strain>
    </source>
</reference>
<feature type="compositionally biased region" description="Pro residues" evidence="5">
    <location>
        <begin position="38"/>
        <end position="52"/>
    </location>
</feature>
<dbReference type="STRING" id="1297617.IB211_03010"/>
<keyword evidence="9" id="KW-1185">Reference proteome</keyword>
<dbReference type="AlphaFoldDB" id="A0A0S2W7U8"/>
<gene>
    <name evidence="8" type="ORF">IB211_03010</name>
</gene>
<dbReference type="KEGG" id="ibu:IB211_03010"/>
<feature type="transmembrane region" description="Helical" evidence="6">
    <location>
        <begin position="613"/>
        <end position="631"/>
    </location>
</feature>
<name>A0A0S2W7U8_9FIRM</name>
<dbReference type="PATRIC" id="fig|1297617.4.peg.3091"/>
<evidence type="ECO:0000313" key="8">
    <source>
        <dbReference type="EMBL" id="ALP95401.1"/>
    </source>
</evidence>
<dbReference type="GO" id="GO:0016020">
    <property type="term" value="C:membrane"/>
    <property type="evidence" value="ECO:0007669"/>
    <property type="project" value="UniProtKB-SubCell"/>
</dbReference>
<comment type="subcellular location">
    <subcellularLocation>
        <location evidence="1">Membrane</location>
        <topology evidence="1">Multi-pass membrane protein</topology>
    </subcellularLocation>
</comment>
<dbReference type="InterPro" id="IPR007016">
    <property type="entry name" value="O-antigen_ligase-rel_domated"/>
</dbReference>
<reference evidence="8 9" key="1">
    <citation type="journal article" date="2015" name="Nat. Commun.">
        <title>Production of butyrate from lysine and the Amadori product fructoselysine by a human gut commensal.</title>
        <authorList>
            <person name="Bui T.P."/>
            <person name="Ritari J."/>
            <person name="Boeren S."/>
            <person name="de Waard P."/>
            <person name="Plugge C.M."/>
            <person name="de Vos W.M."/>
        </authorList>
    </citation>
    <scope>NUCLEOTIDE SEQUENCE [LARGE SCALE GENOMIC DNA]</scope>
    <source>
        <strain evidence="8 9">AF211</strain>
    </source>
</reference>
<feature type="transmembrane region" description="Helical" evidence="6">
    <location>
        <begin position="265"/>
        <end position="290"/>
    </location>
</feature>
<dbReference type="eggNOG" id="COG3307">
    <property type="taxonomic scope" value="Bacteria"/>
</dbReference>
<evidence type="ECO:0000313" key="9">
    <source>
        <dbReference type="Proteomes" id="UP000064844"/>
    </source>
</evidence>
<evidence type="ECO:0000256" key="3">
    <source>
        <dbReference type="ARBA" id="ARBA00022989"/>
    </source>
</evidence>
<dbReference type="PANTHER" id="PTHR37422:SF13">
    <property type="entry name" value="LIPOPOLYSACCHARIDE BIOSYNTHESIS PROTEIN PA4999-RELATED"/>
    <property type="match status" value="1"/>
</dbReference>
<feature type="compositionally biased region" description="Basic residues" evidence="5">
    <location>
        <begin position="1"/>
        <end position="10"/>
    </location>
</feature>
<feature type="transmembrane region" description="Helical" evidence="6">
    <location>
        <begin position="297"/>
        <end position="319"/>
    </location>
</feature>
<dbReference type="InterPro" id="IPR051533">
    <property type="entry name" value="WaaL-like"/>
</dbReference>
<keyword evidence="4 6" id="KW-0472">Membrane</keyword>
<feature type="transmembrane region" description="Helical" evidence="6">
    <location>
        <begin position="85"/>
        <end position="102"/>
    </location>
</feature>
<evidence type="ECO:0000256" key="6">
    <source>
        <dbReference type="SAM" id="Phobius"/>
    </source>
</evidence>
<evidence type="ECO:0000259" key="7">
    <source>
        <dbReference type="Pfam" id="PF04932"/>
    </source>
</evidence>
<dbReference type="RefSeq" id="WP_058118490.1">
    <property type="nucleotide sequence ID" value="NZ_CP011307.1"/>
</dbReference>
<dbReference type="Pfam" id="PF04932">
    <property type="entry name" value="Wzy_C"/>
    <property type="match status" value="1"/>
</dbReference>
<sequence>MSKKQTKASRKRPDVSPTAPGTEAAAPDGGEARTAPVRPSPAPGRPPADPEPPLRIGWSAPLRYAILGVLLFLVIALQAGGNDRAAAVGMSLVLIACVFGRMPQWSLRHRLSIPVLAVFAYLLLNSAAGLYSRFGSFAAGEFGKILCAFCVFCVVLLRARRGEARYLAAMASAVSAVFGLISIDGSSLKLLSSAFIRVMDGALGCYYASLSTGYESGIRVTGIFGNANVLAGFLALGVFLALYLVRTAGSRRARLGGCMLLFVNSLSFLLAFSMGAIGMFAVAVLFYLLAERKGLRFSLFLLMVETAAVALLMAFLSFAGLGKTGAMAALPVCAALLGGVLLWALHEFVGLPLSQRLSAHGRTAGLVVAGLAGLLCVYAVLAFNVTGGYALSPGETLRRSVYPAPGDYTLEGDWSGGVQLTVESQNKTETIMHTSTVLYRGPLDGAAFTVPEDSTVVYLDLSAQDGAALERLSLSGGPSVKLGYRLLPGFAANRLQGLWANQNAIQRTEFFRDGLRIYAQSPVIGNGLGSVEGLVTSVQSFYYESKYVHNHYIQVLAEMGIPGLLAFLAILGSAAVTLWKRRREGEEDALLPALCACLAMAALHAAAEAVWSLGQYQTMALLVLAMIAVCFGRPVTRLTSKTAALASSALLCLFSAVFAWLLYGNLTAERAYAEIQAGTRIQDAYSMTNLARRDRYGWAQYKLDMAVNAASSPVEEFAQTAASYAQDCRKLRVHSINFSLERYVYLSQGRYEELFTASREGIPQKASVSRTWQEEFSLYEEALRSDPEGVLDDIQWFADQVLQTEQMMHDYNADRMEPVTLTGDNLAFLERIQAVKATGATGADAAALLGLT</sequence>
<evidence type="ECO:0000256" key="4">
    <source>
        <dbReference type="ARBA" id="ARBA00023136"/>
    </source>
</evidence>
<protein>
    <recommendedName>
        <fullName evidence="7">O-antigen ligase-related domain-containing protein</fullName>
    </recommendedName>
</protein>
<dbReference type="EMBL" id="CP011307">
    <property type="protein sequence ID" value="ALP95401.1"/>
    <property type="molecule type" value="Genomic_DNA"/>
</dbReference>
<feature type="transmembrane region" description="Helical" evidence="6">
    <location>
        <begin position="189"/>
        <end position="208"/>
    </location>
</feature>
<feature type="transmembrane region" description="Helical" evidence="6">
    <location>
        <begin position="643"/>
        <end position="663"/>
    </location>
</feature>